<dbReference type="PROSITE" id="PS00028">
    <property type="entry name" value="ZINC_FINGER_C2H2_1"/>
    <property type="match status" value="2"/>
</dbReference>
<dbReference type="InterPro" id="IPR013087">
    <property type="entry name" value="Znf_C2H2_type"/>
</dbReference>
<evidence type="ECO:0000259" key="4">
    <source>
        <dbReference type="PROSITE" id="PS50157"/>
    </source>
</evidence>
<feature type="compositionally biased region" description="Basic residues" evidence="2">
    <location>
        <begin position="441"/>
        <end position="452"/>
    </location>
</feature>
<gene>
    <name evidence="5" type="ORF">TGMAS_301340</name>
</gene>
<dbReference type="Proteomes" id="UP000028821">
    <property type="component" value="Unassembled WGS sequence"/>
</dbReference>
<evidence type="ECO:0000256" key="1">
    <source>
        <dbReference type="PROSITE-ProRule" id="PRU00042"/>
    </source>
</evidence>
<name>A0A086PT10_TOXGO</name>
<organism evidence="5 6">
    <name type="scientific">Toxoplasma gondii MAS</name>
    <dbReference type="NCBI Taxonomy" id="943118"/>
    <lineage>
        <taxon>Eukaryota</taxon>
        <taxon>Sar</taxon>
        <taxon>Alveolata</taxon>
        <taxon>Apicomplexa</taxon>
        <taxon>Conoidasida</taxon>
        <taxon>Coccidia</taxon>
        <taxon>Eucoccidiorida</taxon>
        <taxon>Eimeriorina</taxon>
        <taxon>Sarcocystidae</taxon>
        <taxon>Toxoplasma</taxon>
    </lineage>
</organism>
<comment type="caution">
    <text evidence="5">The sequence shown here is derived from an EMBL/GenBank/DDBJ whole genome shotgun (WGS) entry which is preliminary data.</text>
</comment>
<dbReference type="SUPFAM" id="SSF57667">
    <property type="entry name" value="beta-beta-alpha zinc fingers"/>
    <property type="match status" value="1"/>
</dbReference>
<dbReference type="Pfam" id="PF12874">
    <property type="entry name" value="zf-met"/>
    <property type="match status" value="1"/>
</dbReference>
<feature type="region of interest" description="Disordered" evidence="2">
    <location>
        <begin position="299"/>
        <end position="379"/>
    </location>
</feature>
<keyword evidence="1" id="KW-0863">Zinc-finger</keyword>
<dbReference type="InterPro" id="IPR036869">
    <property type="entry name" value="J_dom_sf"/>
</dbReference>
<feature type="compositionally biased region" description="Acidic residues" evidence="2">
    <location>
        <begin position="540"/>
        <end position="562"/>
    </location>
</feature>
<feature type="compositionally biased region" description="Basic and acidic residues" evidence="2">
    <location>
        <begin position="637"/>
        <end position="647"/>
    </location>
</feature>
<proteinExistence type="predicted"/>
<dbReference type="GO" id="GO:0003676">
    <property type="term" value="F:nucleic acid binding"/>
    <property type="evidence" value="ECO:0007669"/>
    <property type="project" value="InterPro"/>
</dbReference>
<dbReference type="PROSITE" id="PS00636">
    <property type="entry name" value="DNAJ_1"/>
    <property type="match status" value="1"/>
</dbReference>
<dbReference type="OrthoDB" id="5894at2759"/>
<protein>
    <submittedName>
        <fullName evidence="5">DnaJ domain-containing protein</fullName>
    </submittedName>
</protein>
<dbReference type="InterPro" id="IPR036236">
    <property type="entry name" value="Znf_C2H2_sf"/>
</dbReference>
<dbReference type="InterPro" id="IPR003604">
    <property type="entry name" value="Matrin/U1-like-C_Znf_C2H2"/>
</dbReference>
<dbReference type="SMART" id="SM00271">
    <property type="entry name" value="DnaJ"/>
    <property type="match status" value="1"/>
</dbReference>
<dbReference type="AlphaFoldDB" id="A0A086PT10"/>
<dbReference type="InterPro" id="IPR001623">
    <property type="entry name" value="DnaJ_domain"/>
</dbReference>
<sequence>MREKMAGGGRVGEAVCYYELLQVEKSSSLEEIKKAFRRQALLHHPDKHADRVEEATRMFQQLQEAYECLSNPQERSWYDAHRQQILGRGKAAEEGAACSRGTSVDLWVFFSPGCFSNFKDGDSESFWKVYGDVFATLAREEEEELRANGADAHLLERVAAIPELGSSTSPWTEVAAFYSFWSSFASLKSFAFADSWKISPQDSRAERRWLQKENEKLRRAKRKQFNDLVQRLVAAVKRRDPRVLQRSKELIAEKVRCRERQREEEARRKAALAQHRQEHREAQAALWIALEEERRERKRQGYSFAADSEEEEESEEEDGEEEEGEEEEGEEDDFLQWSGERQREGEEGRVCSEAPTTKAAKKEGSQGGKKKRSSGKAATVVYTCEACRKTFKSMPQFEAHERSAKHQQRVKQLRRHEQQKTESEEESREGIAGGTPERAQKRGGRRARKKGTPARIADEEESAEDREEEREEEEKEEKAEEEEEEEEEEKEEEGTRRMSETSSDKRLFSGCESGESEDESDMLLRFAQSRDQTSRRDSSFSEESEEDSEEGEEDSEEGEEERAEERRAEAVSSEEEQRRLGRRCRRRSKKKEAKKGNGFQEGDEETFVVTASGPSSRASAAEKQMHAKKRVSPGEEGSARRAEKKAETEWACQVCGEAFDSRNKMFQHIKAEGHAALKSVETGRKGKKTRGQRR</sequence>
<dbReference type="PROSITE" id="PS50076">
    <property type="entry name" value="DNAJ_2"/>
    <property type="match status" value="1"/>
</dbReference>
<dbReference type="PROSITE" id="PS50157">
    <property type="entry name" value="ZINC_FINGER_C2H2_2"/>
    <property type="match status" value="2"/>
</dbReference>
<dbReference type="SUPFAM" id="SSF46565">
    <property type="entry name" value="Chaperone J-domain"/>
    <property type="match status" value="1"/>
</dbReference>
<dbReference type="InterPro" id="IPR051964">
    <property type="entry name" value="Chaperone_stress_response"/>
</dbReference>
<dbReference type="SMART" id="SM00451">
    <property type="entry name" value="ZnF_U1"/>
    <property type="match status" value="1"/>
</dbReference>
<dbReference type="Gene3D" id="3.30.160.60">
    <property type="entry name" value="Classic Zinc Finger"/>
    <property type="match status" value="1"/>
</dbReference>
<feature type="compositionally biased region" description="Basic and acidic residues" evidence="2">
    <location>
        <begin position="493"/>
        <end position="507"/>
    </location>
</feature>
<dbReference type="Gene3D" id="1.10.287.110">
    <property type="entry name" value="DnaJ domain"/>
    <property type="match status" value="1"/>
</dbReference>
<dbReference type="PRINTS" id="PR00625">
    <property type="entry name" value="JDOMAIN"/>
</dbReference>
<feature type="region of interest" description="Disordered" evidence="2">
    <location>
        <begin position="395"/>
        <end position="647"/>
    </location>
</feature>
<dbReference type="InterPro" id="IPR018253">
    <property type="entry name" value="DnaJ_domain_CS"/>
</dbReference>
<feature type="domain" description="C2H2-type" evidence="4">
    <location>
        <begin position="382"/>
        <end position="411"/>
    </location>
</feature>
<reference evidence="5 6" key="1">
    <citation type="submission" date="2014-04" db="EMBL/GenBank/DDBJ databases">
        <authorList>
            <person name="Sibley D."/>
            <person name="Venepally P."/>
            <person name="Karamycheva S."/>
            <person name="Hadjithomas M."/>
            <person name="Khan A."/>
            <person name="Brunk B."/>
            <person name="Roos D."/>
            <person name="Caler E."/>
            <person name="Lorenzi H."/>
        </authorList>
    </citation>
    <scope>NUCLEOTIDE SEQUENCE [LARGE SCALE GENOMIC DNA]</scope>
    <source>
        <strain evidence="5 6">MAS</strain>
    </source>
</reference>
<feature type="domain" description="C2H2-type" evidence="4">
    <location>
        <begin position="650"/>
        <end position="679"/>
    </location>
</feature>
<feature type="compositionally biased region" description="Basic residues" evidence="2">
    <location>
        <begin position="580"/>
        <end position="593"/>
    </location>
</feature>
<feature type="region of interest" description="Disordered" evidence="2">
    <location>
        <begin position="673"/>
        <end position="694"/>
    </location>
</feature>
<feature type="compositionally biased region" description="Basic and acidic residues" evidence="2">
    <location>
        <begin position="563"/>
        <end position="579"/>
    </location>
</feature>
<keyword evidence="1" id="KW-0862">Zinc</keyword>
<dbReference type="PANTHER" id="PTHR44029">
    <property type="entry name" value="DNAJ HOMOLOG SUBFAMILY C MEMBER 21"/>
    <property type="match status" value="1"/>
</dbReference>
<keyword evidence="1" id="KW-0479">Metal-binding</keyword>
<evidence type="ECO:0000313" key="5">
    <source>
        <dbReference type="EMBL" id="KFH03492.1"/>
    </source>
</evidence>
<dbReference type="InterPro" id="IPR054076">
    <property type="entry name" value="ZUO1-like_ZHD"/>
</dbReference>
<dbReference type="Pfam" id="PF00226">
    <property type="entry name" value="DnaJ"/>
    <property type="match status" value="1"/>
</dbReference>
<dbReference type="CDD" id="cd06257">
    <property type="entry name" value="DnaJ"/>
    <property type="match status" value="1"/>
</dbReference>
<evidence type="ECO:0000313" key="6">
    <source>
        <dbReference type="Proteomes" id="UP000028821"/>
    </source>
</evidence>
<dbReference type="Pfam" id="PF21884">
    <property type="entry name" value="ZUO1-like_ZHD"/>
    <property type="match status" value="1"/>
</dbReference>
<feature type="compositionally biased region" description="Basic residues" evidence="2">
    <location>
        <begin position="685"/>
        <end position="694"/>
    </location>
</feature>
<accession>A0A086PT10</accession>
<dbReference type="PANTHER" id="PTHR44029:SF1">
    <property type="entry name" value="DNAJ HOMOLOG SUBFAMILY C MEMBER 21"/>
    <property type="match status" value="1"/>
</dbReference>
<feature type="domain" description="J" evidence="3">
    <location>
        <begin position="16"/>
        <end position="82"/>
    </location>
</feature>
<dbReference type="EMBL" id="AEXC02002669">
    <property type="protein sequence ID" value="KFH03492.1"/>
    <property type="molecule type" value="Genomic_DNA"/>
</dbReference>
<dbReference type="VEuPathDB" id="ToxoDB:TGMAS_301340"/>
<feature type="compositionally biased region" description="Acidic residues" evidence="2">
    <location>
        <begin position="307"/>
        <end position="334"/>
    </location>
</feature>
<feature type="compositionally biased region" description="Basic residues" evidence="2">
    <location>
        <begin position="405"/>
        <end position="414"/>
    </location>
</feature>
<dbReference type="GO" id="GO:0005737">
    <property type="term" value="C:cytoplasm"/>
    <property type="evidence" value="ECO:0007669"/>
    <property type="project" value="TreeGrafter"/>
</dbReference>
<evidence type="ECO:0000256" key="2">
    <source>
        <dbReference type="SAM" id="MobiDB-lite"/>
    </source>
</evidence>
<feature type="compositionally biased region" description="Acidic residues" evidence="2">
    <location>
        <begin position="458"/>
        <end position="492"/>
    </location>
</feature>
<evidence type="ECO:0000259" key="3">
    <source>
        <dbReference type="PROSITE" id="PS50076"/>
    </source>
</evidence>
<dbReference type="SMART" id="SM00355">
    <property type="entry name" value="ZnF_C2H2"/>
    <property type="match status" value="3"/>
</dbReference>
<feature type="compositionally biased region" description="Basic and acidic residues" evidence="2">
    <location>
        <begin position="340"/>
        <end position="350"/>
    </location>
</feature>
<dbReference type="GO" id="GO:0008270">
    <property type="term" value="F:zinc ion binding"/>
    <property type="evidence" value="ECO:0007669"/>
    <property type="project" value="UniProtKB-KW"/>
</dbReference>